<protein>
    <submittedName>
        <fullName evidence="1">Uncharacterized protein</fullName>
    </submittedName>
</protein>
<evidence type="ECO:0000313" key="1">
    <source>
        <dbReference type="EMBL" id="MVQ34929.1"/>
    </source>
</evidence>
<sequence length="104" mass="12104">MERRKNLDTNRSFRAIITWERDPSNIPKDVWLRDLIVNYGEIIGKTFTGDSWTVPVKVTGFIEGTWDTYADVRFLVEEAPWHLLVGGYCFKLWAGKEIATVRIL</sequence>
<keyword evidence="2" id="KW-1185">Reference proteome</keyword>
<accession>A0ABW9U4A5</accession>
<evidence type="ECO:0000313" key="2">
    <source>
        <dbReference type="Proteomes" id="UP000467637"/>
    </source>
</evidence>
<comment type="caution">
    <text evidence="1">The sequence shown here is derived from an EMBL/GenBank/DDBJ whole genome shotgun (WGS) entry which is preliminary data.</text>
</comment>
<organism evidence="1 2">
    <name type="scientific">Paenibacillus anseongense</name>
    <dbReference type="NCBI Taxonomy" id="2682845"/>
    <lineage>
        <taxon>Bacteria</taxon>
        <taxon>Bacillati</taxon>
        <taxon>Bacillota</taxon>
        <taxon>Bacilli</taxon>
        <taxon>Bacillales</taxon>
        <taxon>Paenibacillaceae</taxon>
        <taxon>Paenibacillus</taxon>
    </lineage>
</organism>
<dbReference type="EMBL" id="WSEM01000008">
    <property type="protein sequence ID" value="MVQ34929.1"/>
    <property type="molecule type" value="Genomic_DNA"/>
</dbReference>
<name>A0ABW9U4A5_9BACL</name>
<reference evidence="1 2" key="1">
    <citation type="submission" date="2019-12" db="EMBL/GenBank/DDBJ databases">
        <authorList>
            <person name="Huq M.A."/>
        </authorList>
    </citation>
    <scope>NUCLEOTIDE SEQUENCE [LARGE SCALE GENOMIC DNA]</scope>
    <source>
        <strain evidence="1 2">MAH-34</strain>
    </source>
</reference>
<proteinExistence type="predicted"/>
<gene>
    <name evidence="1" type="ORF">GON05_09690</name>
</gene>
<dbReference type="Proteomes" id="UP000467637">
    <property type="component" value="Unassembled WGS sequence"/>
</dbReference>